<evidence type="ECO:0000313" key="2">
    <source>
        <dbReference type="Proteomes" id="UP001055879"/>
    </source>
</evidence>
<name>A0ACB8Y925_ARCLA</name>
<keyword evidence="2" id="KW-1185">Reference proteome</keyword>
<dbReference type="Proteomes" id="UP001055879">
    <property type="component" value="Linkage Group LG13"/>
</dbReference>
<accession>A0ACB8Y925</accession>
<organism evidence="1 2">
    <name type="scientific">Arctium lappa</name>
    <name type="common">Greater burdock</name>
    <name type="synonym">Lappa major</name>
    <dbReference type="NCBI Taxonomy" id="4217"/>
    <lineage>
        <taxon>Eukaryota</taxon>
        <taxon>Viridiplantae</taxon>
        <taxon>Streptophyta</taxon>
        <taxon>Embryophyta</taxon>
        <taxon>Tracheophyta</taxon>
        <taxon>Spermatophyta</taxon>
        <taxon>Magnoliopsida</taxon>
        <taxon>eudicotyledons</taxon>
        <taxon>Gunneridae</taxon>
        <taxon>Pentapetalae</taxon>
        <taxon>asterids</taxon>
        <taxon>campanulids</taxon>
        <taxon>Asterales</taxon>
        <taxon>Asteraceae</taxon>
        <taxon>Carduoideae</taxon>
        <taxon>Cardueae</taxon>
        <taxon>Arctiinae</taxon>
        <taxon>Arctium</taxon>
    </lineage>
</organism>
<reference evidence="1 2" key="2">
    <citation type="journal article" date="2022" name="Mol. Ecol. Resour.">
        <title>The genomes of chicory, endive, great burdock and yacon provide insights into Asteraceae paleo-polyploidization history and plant inulin production.</title>
        <authorList>
            <person name="Fan W."/>
            <person name="Wang S."/>
            <person name="Wang H."/>
            <person name="Wang A."/>
            <person name="Jiang F."/>
            <person name="Liu H."/>
            <person name="Zhao H."/>
            <person name="Xu D."/>
            <person name="Zhang Y."/>
        </authorList>
    </citation>
    <scope>NUCLEOTIDE SEQUENCE [LARGE SCALE GENOMIC DNA]</scope>
    <source>
        <strain evidence="2">cv. Niubang</strain>
    </source>
</reference>
<dbReference type="EMBL" id="CM042059">
    <property type="protein sequence ID" value="KAI3681052.1"/>
    <property type="molecule type" value="Genomic_DNA"/>
</dbReference>
<sequence length="69" mass="7529">MSWVMYKKTDLWQVITHGLAGQTPSLLLSKVNFWNLVVGFMSEAAIIIAVKWVGSCSSICGGVDLNLLS</sequence>
<evidence type="ECO:0000313" key="1">
    <source>
        <dbReference type="EMBL" id="KAI3681052.1"/>
    </source>
</evidence>
<protein>
    <submittedName>
        <fullName evidence="1">Uncharacterized protein</fullName>
    </submittedName>
</protein>
<comment type="caution">
    <text evidence="1">The sequence shown here is derived from an EMBL/GenBank/DDBJ whole genome shotgun (WGS) entry which is preliminary data.</text>
</comment>
<gene>
    <name evidence="1" type="ORF">L6452_35834</name>
</gene>
<reference evidence="2" key="1">
    <citation type="journal article" date="2022" name="Mol. Ecol. Resour.">
        <title>The genomes of chicory, endive, great burdock and yacon provide insights into Asteraceae palaeo-polyploidization history and plant inulin production.</title>
        <authorList>
            <person name="Fan W."/>
            <person name="Wang S."/>
            <person name="Wang H."/>
            <person name="Wang A."/>
            <person name="Jiang F."/>
            <person name="Liu H."/>
            <person name="Zhao H."/>
            <person name="Xu D."/>
            <person name="Zhang Y."/>
        </authorList>
    </citation>
    <scope>NUCLEOTIDE SEQUENCE [LARGE SCALE GENOMIC DNA]</scope>
    <source>
        <strain evidence="2">cv. Niubang</strain>
    </source>
</reference>
<proteinExistence type="predicted"/>